<evidence type="ECO:0000313" key="2">
    <source>
        <dbReference type="Proteomes" id="UP000294498"/>
    </source>
</evidence>
<dbReference type="PANTHER" id="PTHR42194">
    <property type="entry name" value="UPF0276 PROTEIN HI_1600"/>
    <property type="match status" value="1"/>
</dbReference>
<protein>
    <submittedName>
        <fullName evidence="1">Uncharacterized protein</fullName>
    </submittedName>
</protein>
<dbReference type="InterPro" id="IPR007801">
    <property type="entry name" value="MbnB/TglH/ChrH"/>
</dbReference>
<dbReference type="NCBIfam" id="NF003818">
    <property type="entry name" value="PRK05409.1"/>
    <property type="match status" value="1"/>
</dbReference>
<name>A0A4R8DQM5_9BACT</name>
<dbReference type="RefSeq" id="WP_133990445.1">
    <property type="nucleotide sequence ID" value="NZ_SODV01000001.1"/>
</dbReference>
<dbReference type="Proteomes" id="UP000294498">
    <property type="component" value="Unassembled WGS sequence"/>
</dbReference>
<dbReference type="OrthoDB" id="9763101at2"/>
<dbReference type="InterPro" id="IPR036237">
    <property type="entry name" value="Xyl_isomerase-like_sf"/>
</dbReference>
<dbReference type="EMBL" id="SODV01000001">
    <property type="protein sequence ID" value="TDW99606.1"/>
    <property type="molecule type" value="Genomic_DNA"/>
</dbReference>
<organism evidence="1 2">
    <name type="scientific">Dinghuibacter silviterrae</name>
    <dbReference type="NCBI Taxonomy" id="1539049"/>
    <lineage>
        <taxon>Bacteria</taxon>
        <taxon>Pseudomonadati</taxon>
        <taxon>Bacteroidota</taxon>
        <taxon>Chitinophagia</taxon>
        <taxon>Chitinophagales</taxon>
        <taxon>Chitinophagaceae</taxon>
        <taxon>Dinghuibacter</taxon>
    </lineage>
</organism>
<gene>
    <name evidence="1" type="ORF">EDB95_0616</name>
</gene>
<dbReference type="Gene3D" id="3.20.20.150">
    <property type="entry name" value="Divalent-metal-dependent TIM barrel enzymes"/>
    <property type="match status" value="1"/>
</dbReference>
<keyword evidence="2" id="KW-1185">Reference proteome</keyword>
<dbReference type="SUPFAM" id="SSF51658">
    <property type="entry name" value="Xylose isomerase-like"/>
    <property type="match status" value="1"/>
</dbReference>
<comment type="caution">
    <text evidence="1">The sequence shown here is derived from an EMBL/GenBank/DDBJ whole genome shotgun (WGS) entry which is preliminary data.</text>
</comment>
<reference evidence="1 2" key="1">
    <citation type="submission" date="2019-03" db="EMBL/GenBank/DDBJ databases">
        <title>Genomic Encyclopedia of Type Strains, Phase IV (KMG-IV): sequencing the most valuable type-strain genomes for metagenomic binning, comparative biology and taxonomic classification.</title>
        <authorList>
            <person name="Goeker M."/>
        </authorList>
    </citation>
    <scope>NUCLEOTIDE SEQUENCE [LARGE SCALE GENOMIC DNA]</scope>
    <source>
        <strain evidence="1 2">DSM 100059</strain>
    </source>
</reference>
<sequence>MNTYVGLGLRKEFSADFLDKGILQPAFFEVAPENWMNIGGFWAKNFREVRDRFPVHAHGLSLSIGSPDALDRKFLSQVRSFLRDYDIRVYTEHLSFSKCDNAHLYDLLPIPFRRDAAQHVARRVQEVQDFLGMPLGLEIVSYYTPVAAEMSEVDFINEVVRLSGCGLLLDVNNVFVNAFNHGYDAFTFIDALPLDKVMYIHMAGHEQVSPDLIIDTHGQPIIDPVYDLFDYAISRLERPVPVLLERDYNIPELSELQAELDRLEGICAKNWSHEVAVA</sequence>
<accession>A0A4R8DQM5</accession>
<proteinExistence type="predicted"/>
<dbReference type="PANTHER" id="PTHR42194:SF1">
    <property type="entry name" value="UPF0276 PROTEIN HI_1600"/>
    <property type="match status" value="1"/>
</dbReference>
<dbReference type="Pfam" id="PF05114">
    <property type="entry name" value="MbnB_TglH_ChrH"/>
    <property type="match status" value="1"/>
</dbReference>
<evidence type="ECO:0000313" key="1">
    <source>
        <dbReference type="EMBL" id="TDW99606.1"/>
    </source>
</evidence>
<dbReference type="AlphaFoldDB" id="A0A4R8DQM5"/>